<organism evidence="1 2">
    <name type="scientific">Punica granatum</name>
    <name type="common">Pomegranate</name>
    <dbReference type="NCBI Taxonomy" id="22663"/>
    <lineage>
        <taxon>Eukaryota</taxon>
        <taxon>Viridiplantae</taxon>
        <taxon>Streptophyta</taxon>
        <taxon>Embryophyta</taxon>
        <taxon>Tracheophyta</taxon>
        <taxon>Spermatophyta</taxon>
        <taxon>Magnoliopsida</taxon>
        <taxon>eudicotyledons</taxon>
        <taxon>Gunneridae</taxon>
        <taxon>Pentapetalae</taxon>
        <taxon>rosids</taxon>
        <taxon>malvids</taxon>
        <taxon>Myrtales</taxon>
        <taxon>Lythraceae</taxon>
        <taxon>Punica</taxon>
    </lineage>
</organism>
<keyword evidence="2" id="KW-1185">Reference proteome</keyword>
<proteinExistence type="predicted"/>
<sequence>MKNQFVDALATLASMVRIMKENLVEPLEFEIAKGPAHCDMIETVDGKPWYADIKHLLHTGQFLVFIDRHDRRTLRRIAAHFFLSGETFYRRSFDATLLRSVDGNEAQRLMEEVCIKRIADLT</sequence>
<dbReference type="Proteomes" id="UP000233551">
    <property type="component" value="Unassembled WGS sequence"/>
</dbReference>
<dbReference type="EMBL" id="PGOL01000865">
    <property type="protein sequence ID" value="PKI63920.1"/>
    <property type="molecule type" value="Genomic_DNA"/>
</dbReference>
<protein>
    <submittedName>
        <fullName evidence="1">Uncharacterized protein</fullName>
    </submittedName>
</protein>
<name>A0A2I0K6Y8_PUNGR</name>
<comment type="caution">
    <text evidence="1">The sequence shown here is derived from an EMBL/GenBank/DDBJ whole genome shotgun (WGS) entry which is preliminary data.</text>
</comment>
<gene>
    <name evidence="1" type="ORF">CRG98_015701</name>
</gene>
<dbReference type="PANTHER" id="PTHR48475:SF1">
    <property type="entry name" value="RNASE H TYPE-1 DOMAIN-CONTAINING PROTEIN"/>
    <property type="match status" value="1"/>
</dbReference>
<dbReference type="PANTHER" id="PTHR48475">
    <property type="entry name" value="RIBONUCLEASE H"/>
    <property type="match status" value="1"/>
</dbReference>
<dbReference type="AlphaFoldDB" id="A0A2I0K6Y8"/>
<evidence type="ECO:0000313" key="1">
    <source>
        <dbReference type="EMBL" id="PKI63920.1"/>
    </source>
</evidence>
<evidence type="ECO:0000313" key="2">
    <source>
        <dbReference type="Proteomes" id="UP000233551"/>
    </source>
</evidence>
<accession>A0A2I0K6Y8</accession>
<reference evidence="1 2" key="1">
    <citation type="submission" date="2017-11" db="EMBL/GenBank/DDBJ databases">
        <title>De-novo sequencing of pomegranate (Punica granatum L.) genome.</title>
        <authorList>
            <person name="Akparov Z."/>
            <person name="Amiraslanov A."/>
            <person name="Hajiyeva S."/>
            <person name="Abbasov M."/>
            <person name="Kaur K."/>
            <person name="Hamwieh A."/>
            <person name="Solovyev V."/>
            <person name="Salamov A."/>
            <person name="Braich B."/>
            <person name="Kosarev P."/>
            <person name="Mahmoud A."/>
            <person name="Hajiyev E."/>
            <person name="Babayeva S."/>
            <person name="Izzatullayeva V."/>
            <person name="Mammadov A."/>
            <person name="Mammadov A."/>
            <person name="Sharifova S."/>
            <person name="Ojaghi J."/>
            <person name="Eynullazada K."/>
            <person name="Bayramov B."/>
            <person name="Abdulazimova A."/>
            <person name="Shahmuradov I."/>
        </authorList>
    </citation>
    <scope>NUCLEOTIDE SEQUENCE [LARGE SCALE GENOMIC DNA]</scope>
    <source>
        <strain evidence="2">cv. AG2017</strain>
        <tissue evidence="1">Leaf</tissue>
    </source>
</reference>